<dbReference type="OrthoDB" id="5977959at2759"/>
<gene>
    <name evidence="10" type="primary">20198957</name>
    <name evidence="9" type="ORF">HELRODRAFT_160935</name>
</gene>
<dbReference type="EMBL" id="KB096742">
    <property type="protein sequence ID" value="ESO01773.1"/>
    <property type="molecule type" value="Genomic_DNA"/>
</dbReference>
<dbReference type="PANTHER" id="PTHR19818">
    <property type="entry name" value="ZINC FINGER PROTEIN ZIC AND GLI"/>
    <property type="match status" value="1"/>
</dbReference>
<dbReference type="AlphaFoldDB" id="T1EQV7"/>
<evidence type="ECO:0000256" key="4">
    <source>
        <dbReference type="ARBA" id="ARBA00022771"/>
    </source>
</evidence>
<evidence type="ECO:0000313" key="11">
    <source>
        <dbReference type="Proteomes" id="UP000015101"/>
    </source>
</evidence>
<dbReference type="KEGG" id="hro:HELRODRAFT_160935"/>
<keyword evidence="2" id="KW-0479">Metal-binding</keyword>
<dbReference type="GO" id="GO:0000976">
    <property type="term" value="F:transcription cis-regulatory region binding"/>
    <property type="evidence" value="ECO:0007669"/>
    <property type="project" value="UniProtKB-ARBA"/>
</dbReference>
<dbReference type="EMBL" id="AMQM01000702">
    <property type="status" value="NOT_ANNOTATED_CDS"/>
    <property type="molecule type" value="Genomic_DNA"/>
</dbReference>
<dbReference type="GeneID" id="20198957"/>
<dbReference type="Proteomes" id="UP000015101">
    <property type="component" value="Unassembled WGS sequence"/>
</dbReference>
<keyword evidence="3" id="KW-0677">Repeat</keyword>
<evidence type="ECO:0000256" key="3">
    <source>
        <dbReference type="ARBA" id="ARBA00022737"/>
    </source>
</evidence>
<dbReference type="GO" id="GO:0005634">
    <property type="term" value="C:nucleus"/>
    <property type="evidence" value="ECO:0007669"/>
    <property type="project" value="UniProtKB-SubCell"/>
</dbReference>
<keyword evidence="6" id="KW-0539">Nucleus</keyword>
<feature type="domain" description="C2H2-type" evidence="8">
    <location>
        <begin position="31"/>
        <end position="58"/>
    </location>
</feature>
<dbReference type="eggNOG" id="KOG1721">
    <property type="taxonomic scope" value="Eukaryota"/>
</dbReference>
<evidence type="ECO:0000256" key="1">
    <source>
        <dbReference type="ARBA" id="ARBA00004123"/>
    </source>
</evidence>
<dbReference type="GO" id="GO:0008270">
    <property type="term" value="F:zinc ion binding"/>
    <property type="evidence" value="ECO:0007669"/>
    <property type="project" value="UniProtKB-KW"/>
</dbReference>
<reference evidence="10" key="3">
    <citation type="submission" date="2015-06" db="UniProtKB">
        <authorList>
            <consortium name="EnsemblMetazoa"/>
        </authorList>
    </citation>
    <scope>IDENTIFICATION</scope>
</reference>
<dbReference type="PANTHER" id="PTHR19818:SF139">
    <property type="entry name" value="PAIR-RULE PROTEIN ODD-PAIRED"/>
    <property type="match status" value="1"/>
</dbReference>
<dbReference type="PROSITE" id="PS00028">
    <property type="entry name" value="ZINC_FINGER_C2H2_1"/>
    <property type="match status" value="3"/>
</dbReference>
<dbReference type="InterPro" id="IPR050329">
    <property type="entry name" value="GLI_C2H2-zinc-finger"/>
</dbReference>
<feature type="domain" description="C2H2-type" evidence="8">
    <location>
        <begin position="265"/>
        <end position="289"/>
    </location>
</feature>
<protein>
    <recommendedName>
        <fullName evidence="8">C2H2-type domain-containing protein</fullName>
    </recommendedName>
</protein>
<dbReference type="GO" id="GO:0045944">
    <property type="term" value="P:positive regulation of transcription by RNA polymerase II"/>
    <property type="evidence" value="ECO:0007669"/>
    <property type="project" value="UniProtKB-ARBA"/>
</dbReference>
<sequence length="302" mass="33172">MSSSPPLLALTCNTSQKVSGQQHKSLSYSTIKCSICSKTFNNSSALAKHKLIHSNERRNGHMMTHAEKKPHTCKFPNCDKSYCDARSLRRHYDNFHKLLHHQQQLMNKNANLCNVLQQESSILTPGLTPRSAGIMNSNKSNNANVSGNESVFNFENINVNDETIGTINFNSNISFASHCNISNTNDDFCNKTDNNIAGSSCVNAAYAGDNPSGLPATSLASSLMQMSPVSPLTGNNSSNINSATQQLQQNSIISDFNPFNEYKPVKCKQCDKCFKNMPALNGHMRLHGGFIKKLIINHSQAS</sequence>
<dbReference type="CTD" id="20198957"/>
<dbReference type="FunFam" id="3.30.160.60:FF:000744">
    <property type="entry name" value="zinc finger E-box-binding homeobox 1"/>
    <property type="match status" value="1"/>
</dbReference>
<evidence type="ECO:0000313" key="10">
    <source>
        <dbReference type="EnsemblMetazoa" id="HelroP160935"/>
    </source>
</evidence>
<dbReference type="EnsemblMetazoa" id="HelroT160935">
    <property type="protein sequence ID" value="HelroP160935"/>
    <property type="gene ID" value="HelroG160935"/>
</dbReference>
<evidence type="ECO:0000256" key="7">
    <source>
        <dbReference type="PROSITE-ProRule" id="PRU00042"/>
    </source>
</evidence>
<dbReference type="STRING" id="6412.T1EQV7"/>
<evidence type="ECO:0000256" key="2">
    <source>
        <dbReference type="ARBA" id="ARBA00022723"/>
    </source>
</evidence>
<dbReference type="HOGENOM" id="CLU_922219_0_0_1"/>
<evidence type="ECO:0000256" key="5">
    <source>
        <dbReference type="ARBA" id="ARBA00022833"/>
    </source>
</evidence>
<keyword evidence="11" id="KW-1185">Reference proteome</keyword>
<proteinExistence type="predicted"/>
<comment type="subcellular location">
    <subcellularLocation>
        <location evidence="1">Nucleus</location>
    </subcellularLocation>
</comment>
<evidence type="ECO:0000313" key="9">
    <source>
        <dbReference type="EMBL" id="ESO01773.1"/>
    </source>
</evidence>
<keyword evidence="4 7" id="KW-0863">Zinc-finger</keyword>
<dbReference type="InterPro" id="IPR013087">
    <property type="entry name" value="Znf_C2H2_type"/>
</dbReference>
<dbReference type="Gene3D" id="3.30.160.60">
    <property type="entry name" value="Classic Zinc Finger"/>
    <property type="match status" value="3"/>
</dbReference>
<dbReference type="GO" id="GO:0000981">
    <property type="term" value="F:DNA-binding transcription factor activity, RNA polymerase II-specific"/>
    <property type="evidence" value="ECO:0007669"/>
    <property type="project" value="UniProtKB-ARBA"/>
</dbReference>
<organism evidence="10 11">
    <name type="scientific">Helobdella robusta</name>
    <name type="common">Californian leech</name>
    <dbReference type="NCBI Taxonomy" id="6412"/>
    <lineage>
        <taxon>Eukaryota</taxon>
        <taxon>Metazoa</taxon>
        <taxon>Spiralia</taxon>
        <taxon>Lophotrochozoa</taxon>
        <taxon>Annelida</taxon>
        <taxon>Clitellata</taxon>
        <taxon>Hirudinea</taxon>
        <taxon>Rhynchobdellida</taxon>
        <taxon>Glossiphoniidae</taxon>
        <taxon>Helobdella</taxon>
    </lineage>
</organism>
<reference evidence="11" key="1">
    <citation type="submission" date="2012-12" db="EMBL/GenBank/DDBJ databases">
        <authorList>
            <person name="Hellsten U."/>
            <person name="Grimwood J."/>
            <person name="Chapman J.A."/>
            <person name="Shapiro H."/>
            <person name="Aerts A."/>
            <person name="Otillar R.P."/>
            <person name="Terry A.Y."/>
            <person name="Boore J.L."/>
            <person name="Simakov O."/>
            <person name="Marletaz F."/>
            <person name="Cho S.-J."/>
            <person name="Edsinger-Gonzales E."/>
            <person name="Havlak P."/>
            <person name="Kuo D.-H."/>
            <person name="Larsson T."/>
            <person name="Lv J."/>
            <person name="Arendt D."/>
            <person name="Savage R."/>
            <person name="Osoegawa K."/>
            <person name="de Jong P."/>
            <person name="Lindberg D.R."/>
            <person name="Seaver E.C."/>
            <person name="Weisblat D.A."/>
            <person name="Putnam N.H."/>
            <person name="Grigoriev I.V."/>
            <person name="Rokhsar D.S."/>
        </authorList>
    </citation>
    <scope>NUCLEOTIDE SEQUENCE</scope>
</reference>
<dbReference type="SUPFAM" id="SSF57667">
    <property type="entry name" value="beta-beta-alpha zinc fingers"/>
    <property type="match status" value="3"/>
</dbReference>
<dbReference type="Pfam" id="PF00096">
    <property type="entry name" value="zf-C2H2"/>
    <property type="match status" value="2"/>
</dbReference>
<evidence type="ECO:0000259" key="8">
    <source>
        <dbReference type="PROSITE" id="PS50157"/>
    </source>
</evidence>
<dbReference type="PROSITE" id="PS50157">
    <property type="entry name" value="ZINC_FINGER_C2H2_2"/>
    <property type="match status" value="2"/>
</dbReference>
<dbReference type="InParanoid" id="T1EQV7"/>
<accession>T1EQV7</accession>
<keyword evidence="5" id="KW-0862">Zinc</keyword>
<dbReference type="SMART" id="SM00355">
    <property type="entry name" value="ZnF_C2H2"/>
    <property type="match status" value="3"/>
</dbReference>
<name>T1EQV7_HELRO</name>
<dbReference type="RefSeq" id="XP_009019181.1">
    <property type="nucleotide sequence ID" value="XM_009020933.1"/>
</dbReference>
<dbReference type="InterPro" id="IPR036236">
    <property type="entry name" value="Znf_C2H2_sf"/>
</dbReference>
<evidence type="ECO:0000256" key="6">
    <source>
        <dbReference type="ARBA" id="ARBA00023242"/>
    </source>
</evidence>
<reference evidence="9 11" key="2">
    <citation type="journal article" date="2013" name="Nature">
        <title>Insights into bilaterian evolution from three spiralian genomes.</title>
        <authorList>
            <person name="Simakov O."/>
            <person name="Marletaz F."/>
            <person name="Cho S.J."/>
            <person name="Edsinger-Gonzales E."/>
            <person name="Havlak P."/>
            <person name="Hellsten U."/>
            <person name="Kuo D.H."/>
            <person name="Larsson T."/>
            <person name="Lv J."/>
            <person name="Arendt D."/>
            <person name="Savage R."/>
            <person name="Osoegawa K."/>
            <person name="de Jong P."/>
            <person name="Grimwood J."/>
            <person name="Chapman J.A."/>
            <person name="Shapiro H."/>
            <person name="Aerts A."/>
            <person name="Otillar R.P."/>
            <person name="Terry A.Y."/>
            <person name="Boore J.L."/>
            <person name="Grigoriev I.V."/>
            <person name="Lindberg D.R."/>
            <person name="Seaver E.C."/>
            <person name="Weisblat D.A."/>
            <person name="Putnam N.H."/>
            <person name="Rokhsar D.S."/>
        </authorList>
    </citation>
    <scope>NUCLEOTIDE SEQUENCE</scope>
</reference>